<keyword evidence="2" id="KW-1133">Transmembrane helix</keyword>
<feature type="region of interest" description="Disordered" evidence="1">
    <location>
        <begin position="1"/>
        <end position="23"/>
    </location>
</feature>
<dbReference type="PANTHER" id="PTHR39355:SF1">
    <property type="entry name" value="PROTEIN CBG20624"/>
    <property type="match status" value="1"/>
</dbReference>
<dbReference type="Proteomes" id="UP001152747">
    <property type="component" value="Unassembled WGS sequence"/>
</dbReference>
<keyword evidence="4" id="KW-1185">Reference proteome</keyword>
<evidence type="ECO:0000313" key="4">
    <source>
        <dbReference type="Proteomes" id="UP001152747"/>
    </source>
</evidence>
<dbReference type="PANTHER" id="PTHR39355">
    <property type="entry name" value="PROTEIN CBG20624"/>
    <property type="match status" value="1"/>
</dbReference>
<evidence type="ECO:0000256" key="2">
    <source>
        <dbReference type="SAM" id="Phobius"/>
    </source>
</evidence>
<accession>A0A9P1IDN4</accession>
<evidence type="ECO:0000313" key="3">
    <source>
        <dbReference type="EMBL" id="CAI5442191.1"/>
    </source>
</evidence>
<proteinExistence type="predicted"/>
<dbReference type="InterPro" id="IPR040019">
    <property type="entry name" value="C27D6.3-like"/>
</dbReference>
<dbReference type="EMBL" id="CANHGI010000002">
    <property type="protein sequence ID" value="CAI5442191.1"/>
    <property type="molecule type" value="Genomic_DNA"/>
</dbReference>
<protein>
    <submittedName>
        <fullName evidence="3">Uncharacterized protein</fullName>
    </submittedName>
</protein>
<organism evidence="3 4">
    <name type="scientific">Caenorhabditis angaria</name>
    <dbReference type="NCBI Taxonomy" id="860376"/>
    <lineage>
        <taxon>Eukaryota</taxon>
        <taxon>Metazoa</taxon>
        <taxon>Ecdysozoa</taxon>
        <taxon>Nematoda</taxon>
        <taxon>Chromadorea</taxon>
        <taxon>Rhabditida</taxon>
        <taxon>Rhabditina</taxon>
        <taxon>Rhabditomorpha</taxon>
        <taxon>Rhabditoidea</taxon>
        <taxon>Rhabditidae</taxon>
        <taxon>Peloderinae</taxon>
        <taxon>Caenorhabditis</taxon>
    </lineage>
</organism>
<evidence type="ECO:0000256" key="1">
    <source>
        <dbReference type="SAM" id="MobiDB-lite"/>
    </source>
</evidence>
<feature type="compositionally biased region" description="Low complexity" evidence="1">
    <location>
        <begin position="9"/>
        <end position="23"/>
    </location>
</feature>
<comment type="caution">
    <text evidence="3">The sequence shown here is derived from an EMBL/GenBank/DDBJ whole genome shotgun (WGS) entry which is preliminary data.</text>
</comment>
<keyword evidence="2" id="KW-0472">Membrane</keyword>
<dbReference type="OrthoDB" id="5876485at2759"/>
<feature type="compositionally biased region" description="Basic residues" evidence="1">
    <location>
        <begin position="55"/>
        <end position="70"/>
    </location>
</feature>
<dbReference type="AlphaFoldDB" id="A0A9P1IDN4"/>
<gene>
    <name evidence="3" type="ORF">CAMP_LOCUS4828</name>
</gene>
<feature type="region of interest" description="Disordered" evidence="1">
    <location>
        <begin position="36"/>
        <end position="70"/>
    </location>
</feature>
<keyword evidence="2" id="KW-0812">Transmembrane</keyword>
<feature type="transmembrane region" description="Helical" evidence="2">
    <location>
        <begin position="79"/>
        <end position="112"/>
    </location>
</feature>
<name>A0A9P1IDN4_9PELO</name>
<sequence length="125" mass="13227">MADDNVSFTDAADGTGAGGAKANANASGMLDLIGNLNEGKKKGKKSKASKEKGGKGKKGKKSKGGKKVRKADKFESQNFLFRIEGTICCASIIIGVTLIVTYLIVFIVFLIWTGGAFSSFIDGWW</sequence>
<reference evidence="3" key="1">
    <citation type="submission" date="2022-11" db="EMBL/GenBank/DDBJ databases">
        <authorList>
            <person name="Kikuchi T."/>
        </authorList>
    </citation>
    <scope>NUCLEOTIDE SEQUENCE</scope>
    <source>
        <strain evidence="3">PS1010</strain>
    </source>
</reference>